<evidence type="ECO:0000256" key="6">
    <source>
        <dbReference type="ARBA" id="ARBA00023002"/>
    </source>
</evidence>
<sequence>MTVAKKVSVIGAGAIGAMFGGLIKHHQPETEVVLIARGDHGREMQQRGIVSLRGSWGQRDVPITASSDPAAVAGSDLILFTVKTQDTVATATQFADWIGDAIVVSLQNGINQHLLAPIVREENLLVGMTATNMSIDQPGVVTCNRSGVSVIGPASKRVTGATLDLANRTLAASQLPIEISDRILGAQYNKLLLNTMGYASVLSATDFLREGILDRDWRNQVALPILDEGLRVLAAANRSIERVGGMSDVFRFRRMLRTFNLPGFQVLVRNVLRGPLRLPSLKYSVYQDLMRNRPTEIDYVNGEVVRLANECHIDAPLNAEVVRLVHELESVDDVTFFSRREITERFRTVAGC</sequence>
<keyword evidence="5" id="KW-0521">NADP</keyword>
<comment type="caution">
    <text evidence="11">The sequence shown here is derived from an EMBL/GenBank/DDBJ whole genome shotgun (WGS) entry which is preliminary data.</text>
</comment>
<evidence type="ECO:0000256" key="1">
    <source>
        <dbReference type="ARBA" id="ARBA00004994"/>
    </source>
</evidence>
<dbReference type="GO" id="GO:0050661">
    <property type="term" value="F:NADP binding"/>
    <property type="evidence" value="ECO:0007669"/>
    <property type="project" value="TreeGrafter"/>
</dbReference>
<dbReference type="Pfam" id="PF08546">
    <property type="entry name" value="ApbA_C"/>
    <property type="match status" value="1"/>
</dbReference>
<dbReference type="GO" id="GO:0015940">
    <property type="term" value="P:pantothenate biosynthetic process"/>
    <property type="evidence" value="ECO:0007669"/>
    <property type="project" value="InterPro"/>
</dbReference>
<dbReference type="Pfam" id="PF02558">
    <property type="entry name" value="ApbA"/>
    <property type="match status" value="1"/>
</dbReference>
<dbReference type="SUPFAM" id="SSF51735">
    <property type="entry name" value="NAD(P)-binding Rossmann-fold domains"/>
    <property type="match status" value="1"/>
</dbReference>
<evidence type="ECO:0000256" key="2">
    <source>
        <dbReference type="ARBA" id="ARBA00007870"/>
    </source>
</evidence>
<evidence type="ECO:0000259" key="10">
    <source>
        <dbReference type="Pfam" id="PF08546"/>
    </source>
</evidence>
<dbReference type="InterPro" id="IPR050838">
    <property type="entry name" value="Ketopantoate_reductase"/>
</dbReference>
<evidence type="ECO:0000313" key="11">
    <source>
        <dbReference type="EMBL" id="TWT93606.1"/>
    </source>
</evidence>
<protein>
    <recommendedName>
        <fullName evidence="4">2-dehydropantoate 2-reductase</fullName>
        <ecNumber evidence="3">1.1.1.169</ecNumber>
    </recommendedName>
    <alternativeName>
        <fullName evidence="7">Ketopantoate reductase</fullName>
    </alternativeName>
</protein>
<accession>A0A5C6A2F7</accession>
<dbReference type="InterPro" id="IPR013328">
    <property type="entry name" value="6PGD_dom2"/>
</dbReference>
<dbReference type="InterPro" id="IPR008927">
    <property type="entry name" value="6-PGluconate_DH-like_C_sf"/>
</dbReference>
<dbReference type="RefSeq" id="WP_146579423.1">
    <property type="nucleotide sequence ID" value="NZ_SJPM01000009.1"/>
</dbReference>
<comment type="pathway">
    <text evidence="1">Cofactor biosynthesis; (R)-pantothenate biosynthesis; (R)-pantoate from 3-methyl-2-oxobutanoate: step 2/2.</text>
</comment>
<dbReference type="EC" id="1.1.1.169" evidence="3"/>
<evidence type="ECO:0000256" key="3">
    <source>
        <dbReference type="ARBA" id="ARBA00013014"/>
    </source>
</evidence>
<evidence type="ECO:0000256" key="4">
    <source>
        <dbReference type="ARBA" id="ARBA00019465"/>
    </source>
</evidence>
<name>A0A5C6A2F7_9BACT</name>
<comment type="similarity">
    <text evidence="2">Belongs to the ketopantoate reductase family.</text>
</comment>
<dbReference type="GO" id="GO:0008677">
    <property type="term" value="F:2-dehydropantoate 2-reductase activity"/>
    <property type="evidence" value="ECO:0007669"/>
    <property type="project" value="UniProtKB-EC"/>
</dbReference>
<evidence type="ECO:0000256" key="5">
    <source>
        <dbReference type="ARBA" id="ARBA00022857"/>
    </source>
</evidence>
<dbReference type="InterPro" id="IPR013752">
    <property type="entry name" value="KPA_reductase"/>
</dbReference>
<comment type="catalytic activity">
    <reaction evidence="8">
        <text>(R)-pantoate + NADP(+) = 2-dehydropantoate + NADPH + H(+)</text>
        <dbReference type="Rhea" id="RHEA:16233"/>
        <dbReference type="ChEBI" id="CHEBI:11561"/>
        <dbReference type="ChEBI" id="CHEBI:15378"/>
        <dbReference type="ChEBI" id="CHEBI:15980"/>
        <dbReference type="ChEBI" id="CHEBI:57783"/>
        <dbReference type="ChEBI" id="CHEBI:58349"/>
        <dbReference type="EC" id="1.1.1.169"/>
    </reaction>
</comment>
<dbReference type="InterPro" id="IPR036291">
    <property type="entry name" value="NAD(P)-bd_dom_sf"/>
</dbReference>
<dbReference type="Proteomes" id="UP000316213">
    <property type="component" value="Unassembled WGS sequence"/>
</dbReference>
<evidence type="ECO:0000256" key="7">
    <source>
        <dbReference type="ARBA" id="ARBA00032024"/>
    </source>
</evidence>
<keyword evidence="12" id="KW-1185">Reference proteome</keyword>
<organism evidence="11 12">
    <name type="scientific">Neorhodopirellula pilleata</name>
    <dbReference type="NCBI Taxonomy" id="2714738"/>
    <lineage>
        <taxon>Bacteria</taxon>
        <taxon>Pseudomonadati</taxon>
        <taxon>Planctomycetota</taxon>
        <taxon>Planctomycetia</taxon>
        <taxon>Pirellulales</taxon>
        <taxon>Pirellulaceae</taxon>
        <taxon>Neorhodopirellula</taxon>
    </lineage>
</organism>
<dbReference type="PANTHER" id="PTHR43765">
    <property type="entry name" value="2-DEHYDROPANTOATE 2-REDUCTASE-RELATED"/>
    <property type="match status" value="1"/>
</dbReference>
<dbReference type="GO" id="GO:0005737">
    <property type="term" value="C:cytoplasm"/>
    <property type="evidence" value="ECO:0007669"/>
    <property type="project" value="TreeGrafter"/>
</dbReference>
<evidence type="ECO:0000313" key="12">
    <source>
        <dbReference type="Proteomes" id="UP000316213"/>
    </source>
</evidence>
<evidence type="ECO:0000256" key="8">
    <source>
        <dbReference type="ARBA" id="ARBA00048793"/>
    </source>
</evidence>
<dbReference type="PANTHER" id="PTHR43765:SF2">
    <property type="entry name" value="2-DEHYDROPANTOATE 2-REDUCTASE"/>
    <property type="match status" value="1"/>
</dbReference>
<feature type="domain" description="Ketopantoate reductase C-terminal" evidence="10">
    <location>
        <begin position="183"/>
        <end position="329"/>
    </location>
</feature>
<dbReference type="SUPFAM" id="SSF48179">
    <property type="entry name" value="6-phosphogluconate dehydrogenase C-terminal domain-like"/>
    <property type="match status" value="1"/>
</dbReference>
<dbReference type="NCBIfam" id="TIGR00745">
    <property type="entry name" value="apbA_panE"/>
    <property type="match status" value="1"/>
</dbReference>
<dbReference type="InterPro" id="IPR003710">
    <property type="entry name" value="ApbA"/>
</dbReference>
<dbReference type="AlphaFoldDB" id="A0A5C6A2F7"/>
<proteinExistence type="inferred from homology"/>
<evidence type="ECO:0000259" key="9">
    <source>
        <dbReference type="Pfam" id="PF02558"/>
    </source>
</evidence>
<feature type="domain" description="Ketopantoate reductase N-terminal" evidence="9">
    <location>
        <begin position="8"/>
        <end position="154"/>
    </location>
</feature>
<dbReference type="EMBL" id="SJPM01000009">
    <property type="protein sequence ID" value="TWT93606.1"/>
    <property type="molecule type" value="Genomic_DNA"/>
</dbReference>
<dbReference type="InterPro" id="IPR013332">
    <property type="entry name" value="KPR_N"/>
</dbReference>
<dbReference type="OrthoDB" id="247668at2"/>
<dbReference type="Gene3D" id="1.10.1040.10">
    <property type="entry name" value="N-(1-d-carboxylethyl)-l-norvaline Dehydrogenase, domain 2"/>
    <property type="match status" value="1"/>
</dbReference>
<gene>
    <name evidence="11" type="ORF">Pla100_41240</name>
</gene>
<reference evidence="11 12" key="1">
    <citation type="submission" date="2019-02" db="EMBL/GenBank/DDBJ databases">
        <title>Deep-cultivation of Planctomycetes and their phenomic and genomic characterization uncovers novel biology.</title>
        <authorList>
            <person name="Wiegand S."/>
            <person name="Jogler M."/>
            <person name="Boedeker C."/>
            <person name="Pinto D."/>
            <person name="Vollmers J."/>
            <person name="Rivas-Marin E."/>
            <person name="Kohn T."/>
            <person name="Peeters S.H."/>
            <person name="Heuer A."/>
            <person name="Rast P."/>
            <person name="Oberbeckmann S."/>
            <person name="Bunk B."/>
            <person name="Jeske O."/>
            <person name="Meyerdierks A."/>
            <person name="Storesund J.E."/>
            <person name="Kallscheuer N."/>
            <person name="Luecker S."/>
            <person name="Lage O.M."/>
            <person name="Pohl T."/>
            <person name="Merkel B.J."/>
            <person name="Hornburger P."/>
            <person name="Mueller R.-W."/>
            <person name="Bruemmer F."/>
            <person name="Labrenz M."/>
            <person name="Spormann A.M."/>
            <person name="Op Den Camp H."/>
            <person name="Overmann J."/>
            <person name="Amann R."/>
            <person name="Jetten M.S.M."/>
            <person name="Mascher T."/>
            <person name="Medema M.H."/>
            <person name="Devos D.P."/>
            <person name="Kaster A.-K."/>
            <person name="Ovreas L."/>
            <person name="Rohde M."/>
            <person name="Galperin M.Y."/>
            <person name="Jogler C."/>
        </authorList>
    </citation>
    <scope>NUCLEOTIDE SEQUENCE [LARGE SCALE GENOMIC DNA]</scope>
    <source>
        <strain evidence="11 12">Pla100</strain>
    </source>
</reference>
<keyword evidence="6" id="KW-0560">Oxidoreductase</keyword>
<dbReference type="Gene3D" id="3.40.50.720">
    <property type="entry name" value="NAD(P)-binding Rossmann-like Domain"/>
    <property type="match status" value="1"/>
</dbReference>